<comment type="subcellular location">
    <subcellularLocation>
        <location evidence="1">Cell membrane</location>
        <topology evidence="1">Multi-pass membrane protein</topology>
    </subcellularLocation>
</comment>
<sequence length="414" mass="45740">MRIGLFKENSKIAVDSIKSQALRTSLTVLIIMIGITFLVGILTLTKALEKNLFGNFASMGANTFSISQYDFSAEINQNDSKQKPNPIISYPQAKEFKERYNFPFTSTSLSFTAASSIEVKYQDQKTDPEITIVGVDENFCPNKGLEVVKGRNLTPFDVKNNNYVCILGSDFEKGLFKDMNPLDKSISIRGAKFKVIGVLKEKGSTFGNSQDLRVLIPNQIARSLFSAPNINYDLSVMVNNDNLLNEAVDDATLMMRKVRRLNPIEKSNFGINRSDDLIQRLGENIAFINLIAVVIGAITIFGSTIALMNIMLVSVTERTREIGIRKSLGAKKSTIAWQFFTETFVISQIGGVLGILFGILLGSIIALSFGFSFVIPWMAIIAAFITTFIVTIVSGLYPALKAAKLDPVEALRYE</sequence>
<keyword evidence="3 7" id="KW-0812">Transmembrane</keyword>
<dbReference type="EMBL" id="CP029463">
    <property type="protein sequence ID" value="AWM12898.1"/>
    <property type="molecule type" value="Genomic_DNA"/>
</dbReference>
<dbReference type="Proteomes" id="UP000245429">
    <property type="component" value="Chromosome"/>
</dbReference>
<reference evidence="10 11" key="1">
    <citation type="submission" date="2018-05" db="EMBL/GenBank/DDBJ databases">
        <title>Flavobacterium sp. MEBiC07310.</title>
        <authorList>
            <person name="Baek K."/>
        </authorList>
    </citation>
    <scope>NUCLEOTIDE SEQUENCE [LARGE SCALE GENOMIC DNA]</scope>
    <source>
        <strain evidence="10 11">MEBiC07310</strain>
    </source>
</reference>
<gene>
    <name evidence="10" type="ORF">DI487_02780</name>
</gene>
<evidence type="ECO:0000256" key="4">
    <source>
        <dbReference type="ARBA" id="ARBA00022989"/>
    </source>
</evidence>
<accession>A0A2U8QRX2</accession>
<feature type="transmembrane region" description="Helical" evidence="7">
    <location>
        <begin position="336"/>
        <end position="369"/>
    </location>
</feature>
<dbReference type="OrthoDB" id="9770036at2"/>
<evidence type="ECO:0000259" key="8">
    <source>
        <dbReference type="Pfam" id="PF02687"/>
    </source>
</evidence>
<dbReference type="InterPro" id="IPR003838">
    <property type="entry name" value="ABC3_permease_C"/>
</dbReference>
<dbReference type="InterPro" id="IPR050250">
    <property type="entry name" value="Macrolide_Exporter_MacB"/>
</dbReference>
<feature type="transmembrane region" description="Helical" evidence="7">
    <location>
        <begin position="375"/>
        <end position="397"/>
    </location>
</feature>
<dbReference type="GO" id="GO:0022857">
    <property type="term" value="F:transmembrane transporter activity"/>
    <property type="evidence" value="ECO:0007669"/>
    <property type="project" value="TreeGrafter"/>
</dbReference>
<protein>
    <submittedName>
        <fullName evidence="10">ABC transporter permease</fullName>
    </submittedName>
</protein>
<feature type="domain" description="ABC3 transporter permease C-terminal" evidence="8">
    <location>
        <begin position="294"/>
        <end position="407"/>
    </location>
</feature>
<comment type="similarity">
    <text evidence="6">Belongs to the ABC-4 integral membrane protein family.</text>
</comment>
<dbReference type="PANTHER" id="PTHR30572">
    <property type="entry name" value="MEMBRANE COMPONENT OF TRANSPORTER-RELATED"/>
    <property type="match status" value="1"/>
</dbReference>
<dbReference type="InterPro" id="IPR025857">
    <property type="entry name" value="MacB_PCD"/>
</dbReference>
<evidence type="ECO:0000256" key="3">
    <source>
        <dbReference type="ARBA" id="ARBA00022692"/>
    </source>
</evidence>
<dbReference type="PANTHER" id="PTHR30572:SF4">
    <property type="entry name" value="ABC TRANSPORTER PERMEASE YTRF"/>
    <property type="match status" value="1"/>
</dbReference>
<dbReference type="AlphaFoldDB" id="A0A2U8QRX2"/>
<feature type="transmembrane region" description="Helical" evidence="7">
    <location>
        <begin position="287"/>
        <end position="315"/>
    </location>
</feature>
<keyword evidence="2" id="KW-1003">Cell membrane</keyword>
<keyword evidence="4 7" id="KW-1133">Transmembrane helix</keyword>
<evidence type="ECO:0000256" key="6">
    <source>
        <dbReference type="ARBA" id="ARBA00038076"/>
    </source>
</evidence>
<dbReference type="RefSeq" id="WP_109568306.1">
    <property type="nucleotide sequence ID" value="NZ_CP029463.1"/>
</dbReference>
<name>A0A2U8QRX2_9FLAO</name>
<evidence type="ECO:0000313" key="11">
    <source>
        <dbReference type="Proteomes" id="UP000245429"/>
    </source>
</evidence>
<dbReference type="GO" id="GO:0005886">
    <property type="term" value="C:plasma membrane"/>
    <property type="evidence" value="ECO:0007669"/>
    <property type="project" value="UniProtKB-SubCell"/>
</dbReference>
<proteinExistence type="inferred from homology"/>
<evidence type="ECO:0000259" key="9">
    <source>
        <dbReference type="Pfam" id="PF12704"/>
    </source>
</evidence>
<evidence type="ECO:0000256" key="7">
    <source>
        <dbReference type="SAM" id="Phobius"/>
    </source>
</evidence>
<keyword evidence="11" id="KW-1185">Reference proteome</keyword>
<organism evidence="10 11">
    <name type="scientific">Flavobacterium sediminis</name>
    <dbReference type="NCBI Taxonomy" id="2201181"/>
    <lineage>
        <taxon>Bacteria</taxon>
        <taxon>Pseudomonadati</taxon>
        <taxon>Bacteroidota</taxon>
        <taxon>Flavobacteriia</taxon>
        <taxon>Flavobacteriales</taxon>
        <taxon>Flavobacteriaceae</taxon>
        <taxon>Flavobacterium</taxon>
    </lineage>
</organism>
<evidence type="ECO:0000256" key="1">
    <source>
        <dbReference type="ARBA" id="ARBA00004651"/>
    </source>
</evidence>
<feature type="domain" description="MacB-like periplasmic core" evidence="9">
    <location>
        <begin position="24"/>
        <end position="250"/>
    </location>
</feature>
<dbReference type="Pfam" id="PF02687">
    <property type="entry name" value="FtsX"/>
    <property type="match status" value="1"/>
</dbReference>
<feature type="transmembrane region" description="Helical" evidence="7">
    <location>
        <begin position="21"/>
        <end position="44"/>
    </location>
</feature>
<evidence type="ECO:0000256" key="5">
    <source>
        <dbReference type="ARBA" id="ARBA00023136"/>
    </source>
</evidence>
<dbReference type="Pfam" id="PF12704">
    <property type="entry name" value="MacB_PCD"/>
    <property type="match status" value="1"/>
</dbReference>
<evidence type="ECO:0000256" key="2">
    <source>
        <dbReference type="ARBA" id="ARBA00022475"/>
    </source>
</evidence>
<dbReference type="KEGG" id="fse:DI487_02780"/>
<keyword evidence="5 7" id="KW-0472">Membrane</keyword>
<evidence type="ECO:0000313" key="10">
    <source>
        <dbReference type="EMBL" id="AWM12898.1"/>
    </source>
</evidence>